<dbReference type="GO" id="GO:0016020">
    <property type="term" value="C:membrane"/>
    <property type="evidence" value="ECO:0007669"/>
    <property type="project" value="UniProtKB-SubCell"/>
</dbReference>
<dbReference type="InterPro" id="IPR003439">
    <property type="entry name" value="ABC_transporter-like_ATP-bd"/>
</dbReference>
<dbReference type="AlphaFoldDB" id="A0A2Z7BPF2"/>
<keyword evidence="2" id="KW-0813">Transport</keyword>
<dbReference type="InterPro" id="IPR003593">
    <property type="entry name" value="AAA+_ATPase"/>
</dbReference>
<dbReference type="InterPro" id="IPR013525">
    <property type="entry name" value="ABC2_TM"/>
</dbReference>
<dbReference type="FunFam" id="3.40.50.300:FF:001473">
    <property type="entry name" value="ATP-binding cassette transporter"/>
    <property type="match status" value="1"/>
</dbReference>
<name>A0A2Z7BPF2_9LAMI</name>
<dbReference type="Gene3D" id="3.40.50.300">
    <property type="entry name" value="P-loop containing nucleotide triphosphate hydrolases"/>
    <property type="match status" value="1"/>
</dbReference>
<dbReference type="Proteomes" id="UP000250235">
    <property type="component" value="Unassembled WGS sequence"/>
</dbReference>
<dbReference type="PROSITE" id="PS00211">
    <property type="entry name" value="ABC_TRANSPORTER_1"/>
    <property type="match status" value="1"/>
</dbReference>
<evidence type="ECO:0000256" key="7">
    <source>
        <dbReference type="ARBA" id="ARBA00023136"/>
    </source>
</evidence>
<dbReference type="GO" id="GO:0016887">
    <property type="term" value="F:ATP hydrolysis activity"/>
    <property type="evidence" value="ECO:0007669"/>
    <property type="project" value="InterPro"/>
</dbReference>
<evidence type="ECO:0000256" key="5">
    <source>
        <dbReference type="ARBA" id="ARBA00022840"/>
    </source>
</evidence>
<dbReference type="OrthoDB" id="66620at2759"/>
<accession>A0A2Z7BPF2</accession>
<sequence>MEKESPPQQPQKSYTITASSISYTKSTTTIATFFIFKPACIPTPPTYILREISLTAYPSQILAIVGPSGAGKSTLLDILAARTAPTSGALLLNSSPLNPSSFRKLSAYVPQHDACLPLLTVAETFAFSARLLNPRASDISGIVSTLLDELRLKHLAETRMACGLSGGERRRVSIGLSLLHDPAVLLLDEPTSGLDSGSALNVMQTLRSIADSRHRTVVLSIHQPSFKILSTIDKILLLSKGTVVHHGTLSSLQDFLFCNGFTVPPQLNPLEYAMEILNQLQKPEPISPAAAEPPKTSSSCQPKVAKTKETVRYRSSSFHEIVTLYIRFWKIIYRTKQLLLTNTLQALGVGLVLGTIYINIGLGKSGIEKRFGLFAFTLTFLLSSTTETLPIFIEERPILLRETSSGVYRLSSYLVANTLVFFPYLLGVSILYSVSVYFLVGLCATWQAFGYFVLVIWVILLMANSFVLFLSSVAPNFIAGTSLVTVLLAGFFLFSGYFISKDSLPKFWLFMHYLSMYKYALDAFLINEYSCLVSKCLIWLDETKKTCMVDGGNVLDTKGLHEVQRWMNVYILFAFFVLYRVLWLIVLTRRVTRSKK</sequence>
<proteinExistence type="predicted"/>
<keyword evidence="5" id="KW-0067">ATP-binding</keyword>
<feature type="transmembrane region" description="Helical" evidence="8">
    <location>
        <begin position="451"/>
        <end position="471"/>
    </location>
</feature>
<evidence type="ECO:0000313" key="10">
    <source>
        <dbReference type="EMBL" id="KZV36461.1"/>
    </source>
</evidence>
<evidence type="ECO:0000256" key="2">
    <source>
        <dbReference type="ARBA" id="ARBA00022448"/>
    </source>
</evidence>
<evidence type="ECO:0000256" key="8">
    <source>
        <dbReference type="SAM" id="Phobius"/>
    </source>
</evidence>
<evidence type="ECO:0000313" key="11">
    <source>
        <dbReference type="Proteomes" id="UP000250235"/>
    </source>
</evidence>
<feature type="transmembrane region" description="Helical" evidence="8">
    <location>
        <begin position="338"/>
        <end position="359"/>
    </location>
</feature>
<keyword evidence="11" id="KW-1185">Reference proteome</keyword>
<evidence type="ECO:0000259" key="9">
    <source>
        <dbReference type="PROSITE" id="PS50893"/>
    </source>
</evidence>
<dbReference type="Pfam" id="PF19055">
    <property type="entry name" value="ABC2_membrane_7"/>
    <property type="match status" value="1"/>
</dbReference>
<evidence type="ECO:0000256" key="3">
    <source>
        <dbReference type="ARBA" id="ARBA00022692"/>
    </source>
</evidence>
<protein>
    <submittedName>
        <fullName evidence="10">ABC transporter G family member 4</fullName>
    </submittedName>
</protein>
<gene>
    <name evidence="10" type="ORF">F511_15966</name>
</gene>
<evidence type="ECO:0000256" key="1">
    <source>
        <dbReference type="ARBA" id="ARBA00004141"/>
    </source>
</evidence>
<dbReference type="PANTHER" id="PTHR48041:SF27">
    <property type="entry name" value="ABC TRANSPORTER G FAMILY MEMBER 8"/>
    <property type="match status" value="1"/>
</dbReference>
<keyword evidence="7 8" id="KW-0472">Membrane</keyword>
<evidence type="ECO:0000256" key="4">
    <source>
        <dbReference type="ARBA" id="ARBA00022741"/>
    </source>
</evidence>
<dbReference type="InterPro" id="IPR050352">
    <property type="entry name" value="ABCG_transporters"/>
</dbReference>
<feature type="transmembrane region" description="Helical" evidence="8">
    <location>
        <begin position="371"/>
        <end position="393"/>
    </location>
</feature>
<dbReference type="Pfam" id="PF00005">
    <property type="entry name" value="ABC_tran"/>
    <property type="match status" value="1"/>
</dbReference>
<dbReference type="EMBL" id="KV003883">
    <property type="protein sequence ID" value="KZV36461.1"/>
    <property type="molecule type" value="Genomic_DNA"/>
</dbReference>
<dbReference type="GO" id="GO:0005524">
    <property type="term" value="F:ATP binding"/>
    <property type="evidence" value="ECO:0007669"/>
    <property type="project" value="UniProtKB-KW"/>
</dbReference>
<organism evidence="10 11">
    <name type="scientific">Dorcoceras hygrometricum</name>
    <dbReference type="NCBI Taxonomy" id="472368"/>
    <lineage>
        <taxon>Eukaryota</taxon>
        <taxon>Viridiplantae</taxon>
        <taxon>Streptophyta</taxon>
        <taxon>Embryophyta</taxon>
        <taxon>Tracheophyta</taxon>
        <taxon>Spermatophyta</taxon>
        <taxon>Magnoliopsida</taxon>
        <taxon>eudicotyledons</taxon>
        <taxon>Gunneridae</taxon>
        <taxon>Pentapetalae</taxon>
        <taxon>asterids</taxon>
        <taxon>lamiids</taxon>
        <taxon>Lamiales</taxon>
        <taxon>Gesneriaceae</taxon>
        <taxon>Didymocarpoideae</taxon>
        <taxon>Trichosporeae</taxon>
        <taxon>Loxocarpinae</taxon>
        <taxon>Dorcoceras</taxon>
    </lineage>
</organism>
<feature type="transmembrane region" description="Helical" evidence="8">
    <location>
        <begin position="477"/>
        <end position="499"/>
    </location>
</feature>
<dbReference type="GO" id="GO:0140359">
    <property type="term" value="F:ABC-type transporter activity"/>
    <property type="evidence" value="ECO:0007669"/>
    <property type="project" value="InterPro"/>
</dbReference>
<dbReference type="SUPFAM" id="SSF52540">
    <property type="entry name" value="P-loop containing nucleoside triphosphate hydrolases"/>
    <property type="match status" value="1"/>
</dbReference>
<dbReference type="PANTHER" id="PTHR48041">
    <property type="entry name" value="ABC TRANSPORTER G FAMILY MEMBER 28"/>
    <property type="match status" value="1"/>
</dbReference>
<dbReference type="InterPro" id="IPR027417">
    <property type="entry name" value="P-loop_NTPase"/>
</dbReference>
<feature type="transmembrane region" description="Helical" evidence="8">
    <location>
        <begin position="413"/>
        <end position="439"/>
    </location>
</feature>
<keyword evidence="3 8" id="KW-0812">Transmembrane</keyword>
<feature type="domain" description="ABC transporter" evidence="9">
    <location>
        <begin position="30"/>
        <end position="265"/>
    </location>
</feature>
<evidence type="ECO:0000256" key="6">
    <source>
        <dbReference type="ARBA" id="ARBA00022989"/>
    </source>
</evidence>
<dbReference type="InterPro" id="IPR017871">
    <property type="entry name" value="ABC_transporter-like_CS"/>
</dbReference>
<dbReference type="SMART" id="SM00382">
    <property type="entry name" value="AAA"/>
    <property type="match status" value="1"/>
</dbReference>
<keyword evidence="4" id="KW-0547">Nucleotide-binding</keyword>
<feature type="transmembrane region" description="Helical" evidence="8">
    <location>
        <begin position="569"/>
        <end position="587"/>
    </location>
</feature>
<comment type="subcellular location">
    <subcellularLocation>
        <location evidence="1">Membrane</location>
        <topology evidence="1">Multi-pass membrane protein</topology>
    </subcellularLocation>
</comment>
<dbReference type="Pfam" id="PF01061">
    <property type="entry name" value="ABC2_membrane"/>
    <property type="match status" value="1"/>
</dbReference>
<dbReference type="InterPro" id="IPR043926">
    <property type="entry name" value="ABCG_dom"/>
</dbReference>
<keyword evidence="6 8" id="KW-1133">Transmembrane helix</keyword>
<reference evidence="10 11" key="1">
    <citation type="journal article" date="2015" name="Proc. Natl. Acad. Sci. U.S.A.">
        <title>The resurrection genome of Boea hygrometrica: A blueprint for survival of dehydration.</title>
        <authorList>
            <person name="Xiao L."/>
            <person name="Yang G."/>
            <person name="Zhang L."/>
            <person name="Yang X."/>
            <person name="Zhao S."/>
            <person name="Ji Z."/>
            <person name="Zhou Q."/>
            <person name="Hu M."/>
            <person name="Wang Y."/>
            <person name="Chen M."/>
            <person name="Xu Y."/>
            <person name="Jin H."/>
            <person name="Xiao X."/>
            <person name="Hu G."/>
            <person name="Bao F."/>
            <person name="Hu Y."/>
            <person name="Wan P."/>
            <person name="Li L."/>
            <person name="Deng X."/>
            <person name="Kuang T."/>
            <person name="Xiang C."/>
            <person name="Zhu J.K."/>
            <person name="Oliver M.J."/>
            <person name="He Y."/>
        </authorList>
    </citation>
    <scope>NUCLEOTIDE SEQUENCE [LARGE SCALE GENOMIC DNA]</scope>
    <source>
        <strain evidence="11">cv. XS01</strain>
    </source>
</reference>
<dbReference type="PROSITE" id="PS50893">
    <property type="entry name" value="ABC_TRANSPORTER_2"/>
    <property type="match status" value="1"/>
</dbReference>